<dbReference type="GO" id="GO:0030272">
    <property type="term" value="F:5-formyltetrahydrofolate cyclo-ligase activity"/>
    <property type="evidence" value="ECO:0007669"/>
    <property type="project" value="UniProtKB-EC"/>
</dbReference>
<dbReference type="STRING" id="222136.BBW65_07200"/>
<feature type="binding site" evidence="4">
    <location>
        <begin position="5"/>
        <end position="9"/>
    </location>
    <ligand>
        <name>ATP</name>
        <dbReference type="ChEBI" id="CHEBI:30616"/>
    </ligand>
</feature>
<organism evidence="6 7">
    <name type="scientific">Helicobacter enhydrae</name>
    <dbReference type="NCBI Taxonomy" id="222136"/>
    <lineage>
        <taxon>Bacteria</taxon>
        <taxon>Pseudomonadati</taxon>
        <taxon>Campylobacterota</taxon>
        <taxon>Epsilonproteobacteria</taxon>
        <taxon>Campylobacterales</taxon>
        <taxon>Helicobacteraceae</taxon>
        <taxon>Helicobacter</taxon>
    </lineage>
</organism>
<dbReference type="OrthoDB" id="9801938at2"/>
<dbReference type="GO" id="GO:0005524">
    <property type="term" value="F:ATP binding"/>
    <property type="evidence" value="ECO:0007669"/>
    <property type="project" value="UniProtKB-KW"/>
</dbReference>
<dbReference type="RefSeq" id="WP_066341488.1">
    <property type="nucleotide sequence ID" value="NZ_CP016503.1"/>
</dbReference>
<dbReference type="PANTHER" id="PTHR23407:SF1">
    <property type="entry name" value="5-FORMYLTETRAHYDROFOLATE CYCLO-LIGASE"/>
    <property type="match status" value="1"/>
</dbReference>
<comment type="similarity">
    <text evidence="1 5">Belongs to the 5-formyltetrahydrofolate cyclo-ligase family.</text>
</comment>
<keyword evidence="5" id="KW-0479">Metal-binding</keyword>
<evidence type="ECO:0000256" key="3">
    <source>
        <dbReference type="ARBA" id="ARBA00022840"/>
    </source>
</evidence>
<feature type="binding site" evidence="4">
    <location>
        <position position="53"/>
    </location>
    <ligand>
        <name>substrate</name>
    </ligand>
</feature>
<evidence type="ECO:0000256" key="1">
    <source>
        <dbReference type="ARBA" id="ARBA00010638"/>
    </source>
</evidence>
<evidence type="ECO:0000256" key="5">
    <source>
        <dbReference type="RuleBase" id="RU361279"/>
    </source>
</evidence>
<dbReference type="GO" id="GO:0035999">
    <property type="term" value="P:tetrahydrofolate interconversion"/>
    <property type="evidence" value="ECO:0007669"/>
    <property type="project" value="TreeGrafter"/>
</dbReference>
<dbReference type="AlphaFoldDB" id="A0A1B1U733"/>
<proteinExistence type="inferred from homology"/>
<reference evidence="7" key="1">
    <citation type="submission" date="2016-07" db="EMBL/GenBank/DDBJ databases">
        <authorList>
            <person name="Florea S."/>
            <person name="Webb J.S."/>
            <person name="Jaromczyk J."/>
            <person name="Schardl C.L."/>
        </authorList>
    </citation>
    <scope>NUCLEOTIDE SEQUENCE [LARGE SCALE GENOMIC DNA]</scope>
    <source>
        <strain evidence="7">MIT 01-6242</strain>
    </source>
</reference>
<keyword evidence="2 4" id="KW-0547">Nucleotide-binding</keyword>
<name>A0A1B1U733_9HELI</name>
<protein>
    <recommendedName>
        <fullName evidence="5">5-formyltetrahydrofolate cyclo-ligase</fullName>
        <ecNumber evidence="5">6.3.3.2</ecNumber>
    </recommendedName>
</protein>
<dbReference type="InterPro" id="IPR037171">
    <property type="entry name" value="NagB/RpiA_transferase-like"/>
</dbReference>
<feature type="binding site" evidence="4">
    <location>
        <begin position="125"/>
        <end position="133"/>
    </location>
    <ligand>
        <name>ATP</name>
        <dbReference type="ChEBI" id="CHEBI:30616"/>
    </ligand>
</feature>
<gene>
    <name evidence="6" type="ORF">BBW65_07200</name>
</gene>
<dbReference type="SUPFAM" id="SSF100950">
    <property type="entry name" value="NagB/RpiA/CoA transferase-like"/>
    <property type="match status" value="1"/>
</dbReference>
<dbReference type="GO" id="GO:0009396">
    <property type="term" value="P:folic acid-containing compound biosynthetic process"/>
    <property type="evidence" value="ECO:0007669"/>
    <property type="project" value="TreeGrafter"/>
</dbReference>
<evidence type="ECO:0000256" key="4">
    <source>
        <dbReference type="PIRSR" id="PIRSR006806-1"/>
    </source>
</evidence>
<accession>A0A1B1U733</accession>
<dbReference type="Gene3D" id="3.40.50.10420">
    <property type="entry name" value="NagB/RpiA/CoA transferase-like"/>
    <property type="match status" value="1"/>
</dbReference>
<dbReference type="Pfam" id="PF01812">
    <property type="entry name" value="5-FTHF_cyc-lig"/>
    <property type="match status" value="1"/>
</dbReference>
<dbReference type="InterPro" id="IPR002698">
    <property type="entry name" value="FTHF_cligase"/>
</dbReference>
<dbReference type="NCBIfam" id="TIGR02727">
    <property type="entry name" value="MTHFS_bact"/>
    <property type="match status" value="1"/>
</dbReference>
<comment type="cofactor">
    <cofactor evidence="5">
        <name>Mg(2+)</name>
        <dbReference type="ChEBI" id="CHEBI:18420"/>
    </cofactor>
</comment>
<evidence type="ECO:0000313" key="6">
    <source>
        <dbReference type="EMBL" id="ANV98593.1"/>
    </source>
</evidence>
<dbReference type="PIRSF" id="PIRSF006806">
    <property type="entry name" value="FTHF_cligase"/>
    <property type="match status" value="1"/>
</dbReference>
<evidence type="ECO:0000313" key="7">
    <source>
        <dbReference type="Proteomes" id="UP000092884"/>
    </source>
</evidence>
<keyword evidence="6" id="KW-0436">Ligase</keyword>
<dbReference type="PANTHER" id="PTHR23407">
    <property type="entry name" value="ATPASE INHIBITOR/5-FORMYLTETRAHYDROFOLATE CYCLO-LIGASE"/>
    <property type="match status" value="1"/>
</dbReference>
<dbReference type="InterPro" id="IPR024185">
    <property type="entry name" value="FTHF_cligase-like_sf"/>
</dbReference>
<sequence length="199" mass="22955">MTIKKENIRKQAKEILKKTRGRYQNQVILNQLRKEILRLKAKCVLLYCALSIEVNLRPLITELRALGIRVFVPLVRGEAMQIVPYRLPLVEGSFGVLEPKTSSLYKSPLQCAVVPIVATDCQMRRIGYGKGYYDRFFEQFSGRPYVIFVQKRLCMAYENITESWDIVADLICTPQVVIKRRKNGFGVDKPHCFRIIGSL</sequence>
<evidence type="ECO:0000256" key="2">
    <source>
        <dbReference type="ARBA" id="ARBA00022741"/>
    </source>
</evidence>
<keyword evidence="5" id="KW-0460">Magnesium</keyword>
<keyword evidence="3 4" id="KW-0067">ATP-binding</keyword>
<keyword evidence="7" id="KW-1185">Reference proteome</keyword>
<dbReference type="EMBL" id="CP016503">
    <property type="protein sequence ID" value="ANV98593.1"/>
    <property type="molecule type" value="Genomic_DNA"/>
</dbReference>
<dbReference type="EC" id="6.3.3.2" evidence="5"/>
<comment type="catalytic activity">
    <reaction evidence="5">
        <text>(6S)-5-formyl-5,6,7,8-tetrahydrofolate + ATP = (6R)-5,10-methenyltetrahydrofolate + ADP + phosphate</text>
        <dbReference type="Rhea" id="RHEA:10488"/>
        <dbReference type="ChEBI" id="CHEBI:30616"/>
        <dbReference type="ChEBI" id="CHEBI:43474"/>
        <dbReference type="ChEBI" id="CHEBI:57455"/>
        <dbReference type="ChEBI" id="CHEBI:57457"/>
        <dbReference type="ChEBI" id="CHEBI:456216"/>
        <dbReference type="EC" id="6.3.3.2"/>
    </reaction>
</comment>
<dbReference type="GO" id="GO:0046872">
    <property type="term" value="F:metal ion binding"/>
    <property type="evidence" value="ECO:0007669"/>
    <property type="project" value="UniProtKB-KW"/>
</dbReference>
<dbReference type="Proteomes" id="UP000092884">
    <property type="component" value="Chromosome"/>
</dbReference>
<dbReference type="KEGG" id="het:BBW65_07200"/>